<proteinExistence type="predicted"/>
<name>A0A5J4YPC9_PORPP</name>
<evidence type="ECO:0000313" key="2">
    <source>
        <dbReference type="EMBL" id="KAA8492563.1"/>
    </source>
</evidence>
<dbReference type="OrthoDB" id="541883at2759"/>
<keyword evidence="3" id="KW-1185">Reference proteome</keyword>
<dbReference type="Proteomes" id="UP000324585">
    <property type="component" value="Unassembled WGS sequence"/>
</dbReference>
<dbReference type="EMBL" id="VRMN01000009">
    <property type="protein sequence ID" value="KAA8492563.1"/>
    <property type="molecule type" value="Genomic_DNA"/>
</dbReference>
<dbReference type="AlphaFoldDB" id="A0A5J4YPC9"/>
<organism evidence="2 3">
    <name type="scientific">Porphyridium purpureum</name>
    <name type="common">Red alga</name>
    <name type="synonym">Porphyridium cruentum</name>
    <dbReference type="NCBI Taxonomy" id="35688"/>
    <lineage>
        <taxon>Eukaryota</taxon>
        <taxon>Rhodophyta</taxon>
        <taxon>Bangiophyceae</taxon>
        <taxon>Porphyridiales</taxon>
        <taxon>Porphyridiaceae</taxon>
        <taxon>Porphyridium</taxon>
    </lineage>
</organism>
<protein>
    <submittedName>
        <fullName evidence="2">Uncharacterized protein</fullName>
    </submittedName>
</protein>
<evidence type="ECO:0000256" key="1">
    <source>
        <dbReference type="SAM" id="MobiDB-lite"/>
    </source>
</evidence>
<gene>
    <name evidence="2" type="ORF">FVE85_8070</name>
</gene>
<accession>A0A5J4YPC9</accession>
<evidence type="ECO:0000313" key="3">
    <source>
        <dbReference type="Proteomes" id="UP000324585"/>
    </source>
</evidence>
<feature type="region of interest" description="Disordered" evidence="1">
    <location>
        <begin position="58"/>
        <end position="91"/>
    </location>
</feature>
<comment type="caution">
    <text evidence="2">The sequence shown here is derived from an EMBL/GenBank/DDBJ whole genome shotgun (WGS) entry which is preliminary data.</text>
</comment>
<sequence length="91" mass="9863">MACWYGMQDLRARPGAMAQLSAAGGLSLGIHGARGRWRDRLRDAFKLVALRGKAMQDAADASVGGWPRADCGADENSERSRSRQSQTGGWR</sequence>
<reference evidence="3" key="1">
    <citation type="journal article" date="2019" name="Nat. Commun.">
        <title>Expansion of phycobilisome linker gene families in mesophilic red algae.</title>
        <authorList>
            <person name="Lee J."/>
            <person name="Kim D."/>
            <person name="Bhattacharya D."/>
            <person name="Yoon H.S."/>
        </authorList>
    </citation>
    <scope>NUCLEOTIDE SEQUENCE [LARGE SCALE GENOMIC DNA]</scope>
    <source>
        <strain evidence="3">CCMP 1328</strain>
    </source>
</reference>